<comment type="caution">
    <text evidence="1">The sequence shown here is derived from an EMBL/GenBank/DDBJ whole genome shotgun (WGS) entry which is preliminary data.</text>
</comment>
<evidence type="ECO:0000313" key="2">
    <source>
        <dbReference type="Proteomes" id="UP001243375"/>
    </source>
</evidence>
<proteinExistence type="predicted"/>
<protein>
    <submittedName>
        <fullName evidence="1">Uncharacterized protein</fullName>
    </submittedName>
</protein>
<keyword evidence="2" id="KW-1185">Reference proteome</keyword>
<dbReference type="Proteomes" id="UP001243375">
    <property type="component" value="Unassembled WGS sequence"/>
</dbReference>
<evidence type="ECO:0000313" key="1">
    <source>
        <dbReference type="EMBL" id="KAJ9117541.1"/>
    </source>
</evidence>
<gene>
    <name evidence="1" type="ORF">QFC22_004391</name>
</gene>
<accession>A0ACC2X2B1</accession>
<dbReference type="EMBL" id="JASBWU010000012">
    <property type="protein sequence ID" value="KAJ9117541.1"/>
    <property type="molecule type" value="Genomic_DNA"/>
</dbReference>
<sequence>MPRPANLYSLIISQHSPSSPNPHPPEHDYRAGNLTIDWIDYHGEKEIFVHDDDDDDDEQGHGGKDGTGVMDDLVNEPSGRNEDVLPGFEKEEEEEPLLARRSTRGTTSLGPGILHLFRHAPPLTVLETLEAGDLPMTGTPDRRESMQDEVTSGDDGAEERERTRPDGEDGTLVAVLAVPEWMGFVEFGEWLGAWSTRLEGLRMIRDASPNRTIVLLKFEQTKAAEDFISIYTGKTFSSSPDRAETCHPVQIYHLLLHDTAAAAAAAAIPSNRRTNDNLAQQRQQGTTSNARPVPLLAKLLLGIPPQTVTELPTCPVCLERMDSVVSGLITTPCTHIFNCSCLSKWGNGAVGEQKKMHKGGWCPVCRLSHQRLLAPPPPPPTTTITKGRRSPAGRQRSLSSSTGTQEIADEPKCMQCEAIILDHSPTLSQPTRPHEVQPPQPNNHKYTRASTNGATTGALLVHTAPDDGSAPRSNWICVICGYLGCSRYARGHARDHYARTGHAYSMEIDTQRVWDYVEDSYVHRLIQNRSDGKLVELPSAASFVSSRINHHLSALSLVDKHLGFGPSVSDEKKISKLEDMTLEYSYLLSTQLEQQKQQYEAELGVLKREMREWRSKVSEGDGWRKRFVVEEEKRRAVEERRVPELERAKIMSDKMAQIVSLVLVRTRTFHTDPWRNCIGQATDLAKSLQADLRAERALSSGLMEKIKSLETQLAAALVTVDERTGQLKEAEEMVRDLMVSISAAETLAGGEAEGAGGTLVVRPGKDGKRR</sequence>
<reference evidence="1" key="1">
    <citation type="submission" date="2023-04" db="EMBL/GenBank/DDBJ databases">
        <title>Draft Genome sequencing of Naganishia species isolated from polar environments using Oxford Nanopore Technology.</title>
        <authorList>
            <person name="Leo P."/>
            <person name="Venkateswaran K."/>
        </authorList>
    </citation>
    <scope>NUCLEOTIDE SEQUENCE</scope>
    <source>
        <strain evidence="1">MNA-CCFEE 5425</strain>
    </source>
</reference>
<organism evidence="1 2">
    <name type="scientific">Naganishia vaughanmartiniae</name>
    <dbReference type="NCBI Taxonomy" id="1424756"/>
    <lineage>
        <taxon>Eukaryota</taxon>
        <taxon>Fungi</taxon>
        <taxon>Dikarya</taxon>
        <taxon>Basidiomycota</taxon>
        <taxon>Agaricomycotina</taxon>
        <taxon>Tremellomycetes</taxon>
        <taxon>Filobasidiales</taxon>
        <taxon>Filobasidiaceae</taxon>
        <taxon>Naganishia</taxon>
    </lineage>
</organism>
<name>A0ACC2X2B1_9TREE</name>